<sequence>MKIYDLVLNDYQFKKSFLTDKIKFKGNPIGKVIGKINPFKRKRNHATEEIIEQVQKIEVILKDPEPDKDYLKLKEFGEKIINFNIRDSIKKGFSTKDILEHFKIENNTNIKFNINLLRNRKILWTVFGNDFDKNKEFNLRMLEEKNYDLSFLPNNNDKGQLLYSFLADRTGKIDDFELLNGSAISSTWINGIFEYIYLYYIETTGTNVRVYKRLYKRAI</sequence>
<dbReference type="AlphaFoldDB" id="D4CXA9"/>
<dbReference type="GeneID" id="78420252"/>
<comment type="caution">
    <text evidence="1">The sequence shown here is derived from an EMBL/GenBank/DDBJ whole genome shotgun (WGS) entry which is preliminary data.</text>
</comment>
<protein>
    <submittedName>
        <fullName evidence="1">Uncharacterized protein</fullName>
    </submittedName>
</protein>
<accession>D4CXA9</accession>
<reference evidence="1 2" key="1">
    <citation type="submission" date="2010-02" db="EMBL/GenBank/DDBJ databases">
        <authorList>
            <person name="Weinstock G."/>
            <person name="Sodergren E."/>
            <person name="Clifton S."/>
            <person name="Fulton L."/>
            <person name="Fulton B."/>
            <person name="Courtney L."/>
            <person name="Fronick C."/>
            <person name="Harrison M."/>
            <person name="Strong C."/>
            <person name="Farmer C."/>
            <person name="Delahaunty K."/>
            <person name="Markovic C."/>
            <person name="Hall O."/>
            <person name="Minx P."/>
            <person name="Tomlinson C."/>
            <person name="Mitreva M."/>
            <person name="Nelson J."/>
            <person name="Hou S."/>
            <person name="Wollam A."/>
            <person name="Pepin K.H."/>
            <person name="Johnson M."/>
            <person name="Bhonagiri V."/>
            <person name="Zhang X."/>
            <person name="Suruliraj S."/>
            <person name="Warren W."/>
            <person name="Chinwalla A."/>
            <person name="Mardis E.R."/>
            <person name="Wilson R.K."/>
        </authorList>
    </citation>
    <scope>NUCLEOTIDE SEQUENCE [LARGE SCALE GENOMIC DNA]</scope>
    <source>
        <strain evidence="1 2">ATCC 33693</strain>
    </source>
</reference>
<gene>
    <name evidence="1" type="ORF">FUSPEROL_02070</name>
</gene>
<dbReference type="RefSeq" id="WP_005974744.1">
    <property type="nucleotide sequence ID" value="NZ_GG665898.1"/>
</dbReference>
<dbReference type="EMBL" id="ACJY01000099">
    <property type="protein sequence ID" value="EFE86029.1"/>
    <property type="molecule type" value="Genomic_DNA"/>
</dbReference>
<organism evidence="1 2">
    <name type="scientific">Fusobacterium periodonticum ATCC 33693</name>
    <dbReference type="NCBI Taxonomy" id="546275"/>
    <lineage>
        <taxon>Bacteria</taxon>
        <taxon>Fusobacteriati</taxon>
        <taxon>Fusobacteriota</taxon>
        <taxon>Fusobacteriia</taxon>
        <taxon>Fusobacteriales</taxon>
        <taxon>Fusobacteriaceae</taxon>
        <taxon>Fusobacterium</taxon>
    </lineage>
</organism>
<proteinExistence type="predicted"/>
<name>D4CXA9_9FUSO</name>
<dbReference type="Proteomes" id="UP000003748">
    <property type="component" value="Unassembled WGS sequence"/>
</dbReference>
<evidence type="ECO:0000313" key="1">
    <source>
        <dbReference type="EMBL" id="EFE86029.1"/>
    </source>
</evidence>
<evidence type="ECO:0000313" key="2">
    <source>
        <dbReference type="Proteomes" id="UP000003748"/>
    </source>
</evidence>
<dbReference type="HOGENOM" id="CLU_1259907_0_0_0"/>
<dbReference type="STRING" id="546275.FUSPEROL_02070"/>